<comment type="similarity">
    <text evidence="1">Belongs to the 'phage' integrase family.</text>
</comment>
<dbReference type="CDD" id="cd00801">
    <property type="entry name" value="INT_P4_C"/>
    <property type="match status" value="1"/>
</dbReference>
<protein>
    <submittedName>
        <fullName evidence="5">Conserved hypothetical integrase</fullName>
    </submittedName>
</protein>
<dbReference type="InterPro" id="IPR002104">
    <property type="entry name" value="Integrase_catalytic"/>
</dbReference>
<dbReference type="InterPro" id="IPR011010">
    <property type="entry name" value="DNA_brk_join_enz"/>
</dbReference>
<proteinExistence type="inferred from homology"/>
<sequence>MTNFKPNWDKSNNTLTVPPDISKNGDYHVIPLCHSAISVLEEMERRYPDSPYLFPAETKEGHLLTSEFAKQINKFCKRTEFKKFTPRDIRRTFKTLGGDMGISSELRDRLQNHKKPGVSSKHYDRYDYLKEKREAVILWEGRILQMFNQPK</sequence>
<organism evidence="5">
    <name type="scientific">Yersinia pseudotuberculosis serotype O:3 (strain YPIII)</name>
    <dbReference type="NCBI Taxonomy" id="502800"/>
    <lineage>
        <taxon>Bacteria</taxon>
        <taxon>Pseudomonadati</taxon>
        <taxon>Pseudomonadota</taxon>
        <taxon>Gammaproteobacteria</taxon>
        <taxon>Enterobacterales</taxon>
        <taxon>Yersiniaceae</taxon>
        <taxon>Yersinia</taxon>
    </lineage>
</organism>
<dbReference type="AlphaFoldDB" id="A0A0H3B742"/>
<dbReference type="PANTHER" id="PTHR30629">
    <property type="entry name" value="PROPHAGE INTEGRASE"/>
    <property type="match status" value="1"/>
</dbReference>
<dbReference type="GO" id="GO:0003677">
    <property type="term" value="F:DNA binding"/>
    <property type="evidence" value="ECO:0007669"/>
    <property type="project" value="InterPro"/>
</dbReference>
<evidence type="ECO:0000259" key="4">
    <source>
        <dbReference type="PROSITE" id="PS51898"/>
    </source>
</evidence>
<evidence type="ECO:0000256" key="1">
    <source>
        <dbReference type="ARBA" id="ARBA00008857"/>
    </source>
</evidence>
<dbReference type="InterPro" id="IPR050808">
    <property type="entry name" value="Phage_Integrase"/>
</dbReference>
<keyword evidence="3" id="KW-0233">DNA recombination</keyword>
<evidence type="ECO:0000313" key="5">
    <source>
        <dbReference type="EMBL" id="ACA69378.1"/>
    </source>
</evidence>
<gene>
    <name evidence="5" type="ordered locus">YPK_3107</name>
</gene>
<feature type="domain" description="Tyr recombinase" evidence="4">
    <location>
        <begin position="1"/>
        <end position="137"/>
    </location>
</feature>
<dbReference type="PROSITE" id="PS51898">
    <property type="entry name" value="TYR_RECOMBINASE"/>
    <property type="match status" value="1"/>
</dbReference>
<evidence type="ECO:0000256" key="2">
    <source>
        <dbReference type="ARBA" id="ARBA00022908"/>
    </source>
</evidence>
<dbReference type="KEGG" id="ypy:YPK_3107"/>
<dbReference type="Gene3D" id="1.10.443.10">
    <property type="entry name" value="Intergrase catalytic core"/>
    <property type="match status" value="1"/>
</dbReference>
<name>A0A0H3B742_YERPY</name>
<evidence type="ECO:0000256" key="3">
    <source>
        <dbReference type="ARBA" id="ARBA00023172"/>
    </source>
</evidence>
<dbReference type="GO" id="GO:0006310">
    <property type="term" value="P:DNA recombination"/>
    <property type="evidence" value="ECO:0007669"/>
    <property type="project" value="UniProtKB-KW"/>
</dbReference>
<reference evidence="5" key="1">
    <citation type="submission" date="2008-02" db="EMBL/GenBank/DDBJ databases">
        <title>Complete sequence of Yersinia pseudotuberculosis YPIII.</title>
        <authorList>
            <consortium name="US DOE Joint Genome Institute"/>
            <person name="Challacombe J.F."/>
            <person name="Bruce D."/>
            <person name="Detter J.C."/>
            <person name="Green L."/>
            <person name="Land M."/>
            <person name="Munk C."/>
            <person name="Lindler L.E."/>
            <person name="Nikolich M.P."/>
            <person name="Brettin T."/>
        </authorList>
    </citation>
    <scope>NUCLEOTIDE SEQUENCE</scope>
    <source>
        <strain evidence="5">YPIII</strain>
    </source>
</reference>
<dbReference type="SUPFAM" id="SSF56349">
    <property type="entry name" value="DNA breaking-rejoining enzymes"/>
    <property type="match status" value="1"/>
</dbReference>
<keyword evidence="2" id="KW-0229">DNA integration</keyword>
<dbReference type="PATRIC" id="fig|502800.11.peg.3833"/>
<dbReference type="GO" id="GO:0015074">
    <property type="term" value="P:DNA integration"/>
    <property type="evidence" value="ECO:0007669"/>
    <property type="project" value="UniProtKB-KW"/>
</dbReference>
<dbReference type="InterPro" id="IPR013762">
    <property type="entry name" value="Integrase-like_cat_sf"/>
</dbReference>
<dbReference type="EMBL" id="CP000950">
    <property type="protein sequence ID" value="ACA69378.1"/>
    <property type="molecule type" value="Genomic_DNA"/>
</dbReference>
<dbReference type="PANTHER" id="PTHR30629:SF2">
    <property type="entry name" value="PROPHAGE INTEGRASE INTS-RELATED"/>
    <property type="match status" value="1"/>
</dbReference>
<accession>A0A0H3B742</accession>